<dbReference type="eggNOG" id="ENOG502QQEI">
    <property type="taxonomic scope" value="Eukaryota"/>
</dbReference>
<dbReference type="VEuPathDB" id="FungiDB:PYU1_G014120"/>
<dbReference type="InterPro" id="IPR056290">
    <property type="entry name" value="CEPT76/DRC7_peptidase-like_dom"/>
</dbReference>
<dbReference type="InterPro" id="IPR028926">
    <property type="entry name" value="CEP76-C2"/>
</dbReference>
<dbReference type="EnsemblProtists" id="PYU1_T014150">
    <property type="protein sequence ID" value="PYU1_T014150"/>
    <property type="gene ID" value="PYU1_G014120"/>
</dbReference>
<evidence type="ECO:0000256" key="2">
    <source>
        <dbReference type="ARBA" id="ARBA00022490"/>
    </source>
</evidence>
<dbReference type="PANTHER" id="PTHR46436">
    <property type="entry name" value="CENTROSOMAL PROTEIN OF 76 KDA"/>
    <property type="match status" value="1"/>
</dbReference>
<evidence type="ECO:0000256" key="3">
    <source>
        <dbReference type="SAM" id="MobiDB-lite"/>
    </source>
</evidence>
<evidence type="ECO:0000313" key="7">
    <source>
        <dbReference type="EnsemblProtists" id="PYU1_T014150"/>
    </source>
</evidence>
<evidence type="ECO:0000313" key="8">
    <source>
        <dbReference type="Proteomes" id="UP000019132"/>
    </source>
</evidence>
<dbReference type="AlphaFoldDB" id="K3XAA1"/>
<feature type="domain" description="CEP76 C2" evidence="4">
    <location>
        <begin position="145"/>
        <end position="335"/>
    </location>
</feature>
<dbReference type="PANTHER" id="PTHR46436:SF1">
    <property type="entry name" value="CENTROSOMAL PROTEIN OF 76 KDA"/>
    <property type="match status" value="1"/>
</dbReference>
<protein>
    <submittedName>
        <fullName evidence="7">Uncharacterized protein</fullName>
    </submittedName>
</protein>
<evidence type="ECO:0000259" key="5">
    <source>
        <dbReference type="Pfam" id="PF24652"/>
    </source>
</evidence>
<organism evidence="7 8">
    <name type="scientific">Globisporangium ultimum (strain ATCC 200006 / CBS 805.95 / DAOM BR144)</name>
    <name type="common">Pythium ultimum</name>
    <dbReference type="NCBI Taxonomy" id="431595"/>
    <lineage>
        <taxon>Eukaryota</taxon>
        <taxon>Sar</taxon>
        <taxon>Stramenopiles</taxon>
        <taxon>Oomycota</taxon>
        <taxon>Peronosporomycetes</taxon>
        <taxon>Pythiales</taxon>
        <taxon>Pythiaceae</taxon>
        <taxon>Globisporangium</taxon>
    </lineage>
</organism>
<dbReference type="InParanoid" id="K3XAA1"/>
<feature type="domain" description="CEP76/DRC7 peptidase-like" evidence="6">
    <location>
        <begin position="460"/>
        <end position="505"/>
    </location>
</feature>
<dbReference type="InterPro" id="IPR052299">
    <property type="entry name" value="CEP76"/>
</dbReference>
<dbReference type="GO" id="GO:0005813">
    <property type="term" value="C:centrosome"/>
    <property type="evidence" value="ECO:0007669"/>
    <property type="project" value="UniProtKB-SubCell"/>
</dbReference>
<feature type="domain" description="Centrosomal protein of 76 kDa C-terminal" evidence="5">
    <location>
        <begin position="641"/>
        <end position="774"/>
    </location>
</feature>
<keyword evidence="2" id="KW-0963">Cytoplasm</keyword>
<feature type="region of interest" description="Disordered" evidence="3">
    <location>
        <begin position="1"/>
        <end position="33"/>
    </location>
</feature>
<reference evidence="8" key="1">
    <citation type="journal article" date="2010" name="Genome Biol.">
        <title>Genome sequence of the necrotrophic plant pathogen Pythium ultimum reveals original pathogenicity mechanisms and effector repertoire.</title>
        <authorList>
            <person name="Levesque C.A."/>
            <person name="Brouwer H."/>
            <person name="Cano L."/>
            <person name="Hamilton J.P."/>
            <person name="Holt C."/>
            <person name="Huitema E."/>
            <person name="Raffaele S."/>
            <person name="Robideau G.P."/>
            <person name="Thines M."/>
            <person name="Win J."/>
            <person name="Zerillo M.M."/>
            <person name="Beakes G.W."/>
            <person name="Boore J.L."/>
            <person name="Busam D."/>
            <person name="Dumas B."/>
            <person name="Ferriera S."/>
            <person name="Fuerstenberg S.I."/>
            <person name="Gachon C.M."/>
            <person name="Gaulin E."/>
            <person name="Govers F."/>
            <person name="Grenville-Briggs L."/>
            <person name="Horner N."/>
            <person name="Hostetler J."/>
            <person name="Jiang R.H."/>
            <person name="Johnson J."/>
            <person name="Krajaejun T."/>
            <person name="Lin H."/>
            <person name="Meijer H.J."/>
            <person name="Moore B."/>
            <person name="Morris P."/>
            <person name="Phuntmart V."/>
            <person name="Puiu D."/>
            <person name="Shetty J."/>
            <person name="Stajich J.E."/>
            <person name="Tripathy S."/>
            <person name="Wawra S."/>
            <person name="van West P."/>
            <person name="Whitty B.R."/>
            <person name="Coutinho P.M."/>
            <person name="Henrissat B."/>
            <person name="Martin F."/>
            <person name="Thomas P.D."/>
            <person name="Tyler B.M."/>
            <person name="De Vries R.P."/>
            <person name="Kamoun S."/>
            <person name="Yandell M."/>
            <person name="Tisserat N."/>
            <person name="Buell C.R."/>
        </authorList>
    </citation>
    <scope>NUCLEOTIDE SEQUENCE</scope>
    <source>
        <strain evidence="8">DAOM:BR144</strain>
    </source>
</reference>
<dbReference type="Proteomes" id="UP000019132">
    <property type="component" value="Unassembled WGS sequence"/>
</dbReference>
<comment type="subcellular location">
    <subcellularLocation>
        <location evidence="1">Cytoplasm</location>
        <location evidence="1">Cytoskeleton</location>
        <location evidence="1">Microtubule organizing center</location>
        <location evidence="1">Centrosome</location>
    </subcellularLocation>
</comment>
<keyword evidence="8" id="KW-1185">Reference proteome</keyword>
<dbReference type="Pfam" id="PF15627">
    <property type="entry name" value="CEP76-C2"/>
    <property type="match status" value="1"/>
</dbReference>
<feature type="domain" description="CEP76/DRC7 peptidase-like" evidence="6">
    <location>
        <begin position="530"/>
        <end position="613"/>
    </location>
</feature>
<reference evidence="7" key="3">
    <citation type="submission" date="2015-02" db="UniProtKB">
        <authorList>
            <consortium name="EnsemblProtists"/>
        </authorList>
    </citation>
    <scope>IDENTIFICATION</scope>
    <source>
        <strain evidence="7">DAOM BR144</strain>
    </source>
</reference>
<reference evidence="8" key="2">
    <citation type="submission" date="2010-04" db="EMBL/GenBank/DDBJ databases">
        <authorList>
            <person name="Buell R."/>
            <person name="Hamilton J."/>
            <person name="Hostetler J."/>
        </authorList>
    </citation>
    <scope>NUCLEOTIDE SEQUENCE [LARGE SCALE GENOMIC DNA]</scope>
    <source>
        <strain evidence="8">DAOM:BR144</strain>
    </source>
</reference>
<proteinExistence type="predicted"/>
<dbReference type="EMBL" id="ADOS01001529">
    <property type="status" value="NOT_ANNOTATED_CDS"/>
    <property type="molecule type" value="Genomic_DNA"/>
</dbReference>
<dbReference type="STRING" id="431595.K3XAA1"/>
<evidence type="ECO:0000259" key="6">
    <source>
        <dbReference type="Pfam" id="PF24656"/>
    </source>
</evidence>
<dbReference type="Pfam" id="PF24656">
    <property type="entry name" value="CEPT76_peptidase"/>
    <property type="match status" value="2"/>
</dbReference>
<sequence>MEEARGAASHGIDGDDAQGDKQNNAAMKVQRTPEAISSLRSAIDAKLHEQGIYDEIRELVHRKAQALRQTNTYPKVGADAVHVDDAGRTSGATASDEARLIQDVLESEVVQQLLTMVRSTTIKKDAAHPDDGNDGAEMEDVEVANENDVYLYLRLAGGKAFVDQLLTDEAESDRIVGGITDAQVGQVQAFFRVSVMFQAQRQTANDVMCCVDPPFNDCFRFRIDKRKTRTQRTKTRGAPYEVEVISFWEALCLVDEPVQIDVLKVVKRLVHWNSSAQGSSPQWHEVSRELLAVHRLDWRRVLCSTLQLVHLPVSLVGKMKVPIGTLDLRADLLHFKRTSSVTRDVSALLNKETLQRNMLNHSFYQYAKHWWEEYRSEAAIYDDIGKRDHDRDEYRKMTAHPRPRLVKLFAEDDDGRFRMVCKFVTPLRVPIAIRSPSEATRFVGLLPYESTPVVGGTRDDTWRSISAFLSVGKGDAQDHALLLASLLLGCGLDAYVCIGTIAADVQKSHLREAKQRPSSDRRGFGSEGAAEIGHVWVLTRGTNPQDPSTILFWESVTGERYKVLEKGGHQQHGYCAIDCVFSHRQFYANLQPREWRLRDTSFNFEDESVWKPMNEAMIEDLPYGQPPVALLPPDLLQLPTREHDWTIALKKQISSRRRANGYITRWSDELSFYLLPALNAYEMERLYGVAQVENELFQQSITRFVQEGHTFQGVPVMFTFESVPEAIETLDSHELVANIIHLHAKASQFGLAVRCFAYPENLVVTWVMLAVSYQSSSA</sequence>
<name>K3XAA1_GLOUD</name>
<dbReference type="Gene3D" id="3.10.620.30">
    <property type="match status" value="1"/>
</dbReference>
<dbReference type="HOGENOM" id="CLU_027144_0_0_1"/>
<dbReference type="InterPro" id="IPR056288">
    <property type="entry name" value="CEP76_C"/>
</dbReference>
<accession>K3XAA1</accession>
<dbReference type="Pfam" id="PF24652">
    <property type="entry name" value="CEP76_C"/>
    <property type="match status" value="1"/>
</dbReference>
<evidence type="ECO:0000259" key="4">
    <source>
        <dbReference type="Pfam" id="PF15627"/>
    </source>
</evidence>
<dbReference type="OMA" id="RRWWSEY"/>
<evidence type="ECO:0000256" key="1">
    <source>
        <dbReference type="ARBA" id="ARBA00004300"/>
    </source>
</evidence>